<comment type="similarity">
    <text evidence="11 12 13">Belongs to the peptidase S16 family.</text>
</comment>
<evidence type="ECO:0000256" key="6">
    <source>
        <dbReference type="ARBA" id="ARBA00022840"/>
    </source>
</evidence>
<dbReference type="InterPro" id="IPR046336">
    <property type="entry name" value="Lon_prtase_N_sf"/>
</dbReference>
<dbReference type="FunFam" id="3.40.50.300:FF:000021">
    <property type="entry name" value="Lon protease homolog"/>
    <property type="match status" value="1"/>
</dbReference>
<dbReference type="PRINTS" id="PR00830">
    <property type="entry name" value="ENDOLAPTASE"/>
</dbReference>
<dbReference type="Proteomes" id="UP000677054">
    <property type="component" value="Unassembled WGS sequence"/>
</dbReference>
<evidence type="ECO:0000256" key="4">
    <source>
        <dbReference type="ARBA" id="ARBA00022801"/>
    </source>
</evidence>
<evidence type="ECO:0000256" key="8">
    <source>
        <dbReference type="ARBA" id="ARBA00023125"/>
    </source>
</evidence>
<dbReference type="SMART" id="SM00382">
    <property type="entry name" value="AAA"/>
    <property type="match status" value="1"/>
</dbReference>
<evidence type="ECO:0000259" key="16">
    <source>
        <dbReference type="PROSITE" id="PS51787"/>
    </source>
</evidence>
<dbReference type="GO" id="GO:0006515">
    <property type="term" value="P:protein quality control for misfolded or incompletely synthesized proteins"/>
    <property type="evidence" value="ECO:0007669"/>
    <property type="project" value="UniProtKB-UniRule"/>
</dbReference>
<dbReference type="GO" id="GO:0005524">
    <property type="term" value="F:ATP binding"/>
    <property type="evidence" value="ECO:0007669"/>
    <property type="project" value="UniProtKB-UniRule"/>
</dbReference>
<dbReference type="Gene3D" id="1.20.58.1480">
    <property type="match status" value="1"/>
</dbReference>
<dbReference type="SUPFAM" id="SSF54211">
    <property type="entry name" value="Ribosomal protein S5 domain 2-like"/>
    <property type="match status" value="1"/>
</dbReference>
<dbReference type="InterPro" id="IPR003111">
    <property type="entry name" value="Lon_prtase_N"/>
</dbReference>
<dbReference type="InterPro" id="IPR003959">
    <property type="entry name" value="ATPase_AAA_core"/>
</dbReference>
<evidence type="ECO:0000256" key="9">
    <source>
        <dbReference type="ARBA" id="ARBA00023128"/>
    </source>
</evidence>
<dbReference type="OrthoDB" id="2411602at2759"/>
<dbReference type="GO" id="GO:0005759">
    <property type="term" value="C:mitochondrial matrix"/>
    <property type="evidence" value="ECO:0007669"/>
    <property type="project" value="UniProtKB-SubCell"/>
</dbReference>
<dbReference type="EC" id="3.4.21.53" evidence="11"/>
<feature type="region of interest" description="Disordered" evidence="14">
    <location>
        <begin position="229"/>
        <end position="262"/>
    </location>
</feature>
<dbReference type="InterPro" id="IPR027065">
    <property type="entry name" value="Lon_Prtase"/>
</dbReference>
<dbReference type="GO" id="GO:0034599">
    <property type="term" value="P:cellular response to oxidative stress"/>
    <property type="evidence" value="ECO:0007669"/>
    <property type="project" value="UniProtKB-UniRule"/>
</dbReference>
<dbReference type="InterPro" id="IPR027503">
    <property type="entry name" value="Lonm_euk"/>
</dbReference>
<comment type="subcellular location">
    <subcellularLocation>
        <location evidence="1 11">Mitochondrion matrix</location>
    </subcellularLocation>
</comment>
<dbReference type="InterPro" id="IPR027417">
    <property type="entry name" value="P-loop_NTPase"/>
</dbReference>
<dbReference type="InterPro" id="IPR003593">
    <property type="entry name" value="AAA+_ATPase"/>
</dbReference>
<dbReference type="Gene3D" id="2.30.130.40">
    <property type="entry name" value="LON domain-like"/>
    <property type="match status" value="1"/>
</dbReference>
<dbReference type="GO" id="GO:0004252">
    <property type="term" value="F:serine-type endopeptidase activity"/>
    <property type="evidence" value="ECO:0007669"/>
    <property type="project" value="UniProtKB-UniRule"/>
</dbReference>
<dbReference type="Gene3D" id="1.20.5.5270">
    <property type="match status" value="1"/>
</dbReference>
<gene>
    <name evidence="17" type="ORF">DSTB1V02_LOCUS11359</name>
</gene>
<evidence type="ECO:0000256" key="11">
    <source>
        <dbReference type="HAMAP-Rule" id="MF_03120"/>
    </source>
</evidence>
<dbReference type="SMART" id="SM00464">
    <property type="entry name" value="LON"/>
    <property type="match status" value="1"/>
</dbReference>
<feature type="active site" evidence="11 12">
    <location>
        <position position="870"/>
    </location>
</feature>
<keyword evidence="7" id="KW-0809">Transit peptide</keyword>
<evidence type="ECO:0000256" key="10">
    <source>
        <dbReference type="ARBA" id="ARBA00050665"/>
    </source>
</evidence>
<keyword evidence="5 11" id="KW-0720">Serine protease</keyword>
<feature type="compositionally biased region" description="Basic residues" evidence="14">
    <location>
        <begin position="240"/>
        <end position="250"/>
    </location>
</feature>
<dbReference type="Pfam" id="PF05362">
    <property type="entry name" value="Lon_C"/>
    <property type="match status" value="1"/>
</dbReference>
<dbReference type="EMBL" id="CAJPEV010003658">
    <property type="protein sequence ID" value="CAG0900270.1"/>
    <property type="molecule type" value="Genomic_DNA"/>
</dbReference>
<keyword evidence="3 11" id="KW-0547">Nucleotide-binding</keyword>
<evidence type="ECO:0000256" key="5">
    <source>
        <dbReference type="ARBA" id="ARBA00022825"/>
    </source>
</evidence>
<feature type="active site" evidence="11 12">
    <location>
        <position position="913"/>
    </location>
</feature>
<evidence type="ECO:0000256" key="1">
    <source>
        <dbReference type="ARBA" id="ARBA00004305"/>
    </source>
</evidence>
<evidence type="ECO:0000256" key="2">
    <source>
        <dbReference type="ARBA" id="ARBA00022670"/>
    </source>
</evidence>
<comment type="function">
    <text evidence="11">ATP-dependent serine protease that mediates the selective degradation of misfolded, unassembled or oxidatively damaged polypeptides as well as certain short-lived regulatory proteins in the mitochondrial matrix. May also have a chaperone function in the assembly of inner membrane protein complexes. Participates in the regulation of mitochondrial gene expression and in the maintenance of the integrity of the mitochondrial genome. Binds to mitochondrial DNA in a site-specific manner.</text>
</comment>
<accession>A0A7R9FQR2</accession>
<evidence type="ECO:0000313" key="18">
    <source>
        <dbReference type="Proteomes" id="UP000677054"/>
    </source>
</evidence>
<evidence type="ECO:0000256" key="3">
    <source>
        <dbReference type="ARBA" id="ARBA00022741"/>
    </source>
</evidence>
<dbReference type="FunFam" id="2.30.130.40:FF:000004">
    <property type="entry name" value="Lon protease homolog, mitochondrial"/>
    <property type="match status" value="1"/>
</dbReference>
<comment type="catalytic activity">
    <reaction evidence="10 11">
        <text>Hydrolysis of proteins in presence of ATP.</text>
        <dbReference type="EC" id="3.4.21.53"/>
    </reaction>
</comment>
<organism evidence="17">
    <name type="scientific">Darwinula stevensoni</name>
    <dbReference type="NCBI Taxonomy" id="69355"/>
    <lineage>
        <taxon>Eukaryota</taxon>
        <taxon>Metazoa</taxon>
        <taxon>Ecdysozoa</taxon>
        <taxon>Arthropoda</taxon>
        <taxon>Crustacea</taxon>
        <taxon>Oligostraca</taxon>
        <taxon>Ostracoda</taxon>
        <taxon>Podocopa</taxon>
        <taxon>Podocopida</taxon>
        <taxon>Darwinulocopina</taxon>
        <taxon>Darwinuloidea</taxon>
        <taxon>Darwinulidae</taxon>
        <taxon>Darwinula</taxon>
    </lineage>
</organism>
<dbReference type="EMBL" id="LR903175">
    <property type="protein sequence ID" value="CAD7251596.1"/>
    <property type="molecule type" value="Genomic_DNA"/>
</dbReference>
<name>A0A7R9FQR2_9CRUS</name>
<dbReference type="InterPro" id="IPR008269">
    <property type="entry name" value="Lon_proteolytic"/>
</dbReference>
<feature type="domain" description="Lon N-terminal" evidence="16">
    <location>
        <begin position="109"/>
        <end position="368"/>
    </location>
</feature>
<dbReference type="GO" id="GO:0003697">
    <property type="term" value="F:single-stranded DNA binding"/>
    <property type="evidence" value="ECO:0007669"/>
    <property type="project" value="TreeGrafter"/>
</dbReference>
<dbReference type="PROSITE" id="PS51787">
    <property type="entry name" value="LON_N"/>
    <property type="match status" value="1"/>
</dbReference>
<dbReference type="FunFam" id="1.20.58.1480:FF:000002">
    <property type="entry name" value="Lon protease homolog, mitochondrial"/>
    <property type="match status" value="1"/>
</dbReference>
<dbReference type="GO" id="GO:0016887">
    <property type="term" value="F:ATP hydrolysis activity"/>
    <property type="evidence" value="ECO:0007669"/>
    <property type="project" value="UniProtKB-UniRule"/>
</dbReference>
<feature type="binding site" evidence="11">
    <location>
        <begin position="521"/>
        <end position="528"/>
    </location>
    <ligand>
        <name>ATP</name>
        <dbReference type="ChEBI" id="CHEBI:30616"/>
    </ligand>
</feature>
<dbReference type="Gene3D" id="3.30.230.10">
    <property type="match status" value="1"/>
</dbReference>
<dbReference type="GO" id="GO:0007005">
    <property type="term" value="P:mitochondrion organization"/>
    <property type="evidence" value="ECO:0007669"/>
    <property type="project" value="TreeGrafter"/>
</dbReference>
<dbReference type="Gene3D" id="3.40.50.300">
    <property type="entry name" value="P-loop containing nucleotide triphosphate hydrolases"/>
    <property type="match status" value="1"/>
</dbReference>
<dbReference type="Gene3D" id="1.10.8.60">
    <property type="match status" value="1"/>
</dbReference>
<dbReference type="GO" id="GO:0070407">
    <property type="term" value="P:oxidation-dependent protein catabolic process"/>
    <property type="evidence" value="ECO:0007669"/>
    <property type="project" value="UniProtKB-UniRule"/>
</dbReference>
<dbReference type="PANTHER" id="PTHR43718:SF2">
    <property type="entry name" value="LON PROTEASE HOMOLOG, MITOCHONDRIAL"/>
    <property type="match status" value="1"/>
</dbReference>
<dbReference type="InterPro" id="IPR008268">
    <property type="entry name" value="Peptidase_S16_AS"/>
</dbReference>
<dbReference type="SUPFAM" id="SSF52540">
    <property type="entry name" value="P-loop containing nucleoside triphosphate hydrolases"/>
    <property type="match status" value="1"/>
</dbReference>
<keyword evidence="8 11" id="KW-0238">DNA-binding</keyword>
<proteinExistence type="inferred from homology"/>
<keyword evidence="4 11" id="KW-0378">Hydrolase</keyword>
<protein>
    <recommendedName>
        <fullName evidence="11">Lon protease homolog, mitochondrial</fullName>
        <ecNumber evidence="11">3.4.21.53</ecNumber>
    </recommendedName>
</protein>
<dbReference type="GO" id="GO:0004176">
    <property type="term" value="F:ATP-dependent peptidase activity"/>
    <property type="evidence" value="ECO:0007669"/>
    <property type="project" value="UniProtKB-UniRule"/>
</dbReference>
<dbReference type="FunFam" id="3.30.230.10:FF:000015">
    <property type="entry name" value="Lon protease homolog, mitochondrial"/>
    <property type="match status" value="1"/>
</dbReference>
<dbReference type="NCBIfam" id="TIGR00763">
    <property type="entry name" value="lon"/>
    <property type="match status" value="1"/>
</dbReference>
<keyword evidence="6 11" id="KW-0067">ATP-binding</keyword>
<feature type="domain" description="Lon proteolytic" evidence="15">
    <location>
        <begin position="773"/>
        <end position="964"/>
    </location>
</feature>
<comment type="subunit">
    <text evidence="11">Homohexamer or homoheptamer. Organized in a ring with a central cavity.</text>
</comment>
<evidence type="ECO:0000313" key="17">
    <source>
        <dbReference type="EMBL" id="CAD7251596.1"/>
    </source>
</evidence>
<keyword evidence="9 11" id="KW-0496">Mitochondrion</keyword>
<dbReference type="AlphaFoldDB" id="A0A7R9FQR2"/>
<reference evidence="17" key="1">
    <citation type="submission" date="2020-11" db="EMBL/GenBank/DDBJ databases">
        <authorList>
            <person name="Tran Van P."/>
        </authorList>
    </citation>
    <scope>NUCLEOTIDE SEQUENCE</scope>
</reference>
<evidence type="ECO:0000256" key="12">
    <source>
        <dbReference type="PROSITE-ProRule" id="PRU01122"/>
    </source>
</evidence>
<dbReference type="InterPro" id="IPR004815">
    <property type="entry name" value="Lon_bac/euk-typ"/>
</dbReference>
<dbReference type="GO" id="GO:0051131">
    <property type="term" value="P:chaperone-mediated protein complex assembly"/>
    <property type="evidence" value="ECO:0007669"/>
    <property type="project" value="UniProtKB-UniRule"/>
</dbReference>
<evidence type="ECO:0000259" key="15">
    <source>
        <dbReference type="PROSITE" id="PS51786"/>
    </source>
</evidence>
<dbReference type="InterPro" id="IPR054594">
    <property type="entry name" value="Lon_lid"/>
</dbReference>
<dbReference type="GO" id="GO:0043565">
    <property type="term" value="F:sequence-specific DNA binding"/>
    <property type="evidence" value="ECO:0007669"/>
    <property type="project" value="UniProtKB-UniRule"/>
</dbReference>
<keyword evidence="2 11" id="KW-0645">Protease</keyword>
<keyword evidence="18" id="KW-1185">Reference proteome</keyword>
<dbReference type="Pfam" id="PF22667">
    <property type="entry name" value="Lon_lid"/>
    <property type="match status" value="1"/>
</dbReference>
<evidence type="ECO:0000256" key="7">
    <source>
        <dbReference type="ARBA" id="ARBA00022946"/>
    </source>
</evidence>
<dbReference type="SUPFAM" id="SSF88697">
    <property type="entry name" value="PUA domain-like"/>
    <property type="match status" value="1"/>
</dbReference>
<dbReference type="PROSITE" id="PS01046">
    <property type="entry name" value="LON_SER"/>
    <property type="match status" value="1"/>
</dbReference>
<evidence type="ECO:0000256" key="14">
    <source>
        <dbReference type="SAM" id="MobiDB-lite"/>
    </source>
</evidence>
<sequence length="964" mass="107941">MASARLLRKGAVRLWCDFGRGSNASTIRTRLCRRSLSSNVNILSWRTSFAASLNSQVKFFAPVRWYCAEKIDPEGGNGEGQGSGNGGDELPVMHSLPAAMTIPEVFPQVPLIAVNRNPVFPRFIKIIEVTNKALMDLLRRKVKLNQPYAGVFMKREDSNEAEVVGSLNDVYHVGTFVQIHEMQDMGDRLRMIVMAHRRIRIDSQVLEDIVPLSSGQVLELKFPTMTGKTSHLFTEESGKGTRRRSRKRNNNSHQPEEEAIPLPSTEGVLMVNVENVTHEPFETTEEVKALTQEIIKTIREIIILNPLYRESIQQMLHGGQRVVDNPIYLSDLGAALTAAEPHELQQVLEETKIPARLLLALSLLKKEFELSKLQQKIGREVEEKVKQQHRKYMLLEQLKAIKKELGLEKDDKDAIEEKFRKRLEGKVVPKAVMDVIDEELSKLGFLESHSSEFNVTRNYLDWLTQLPWGTTSEENLDLKRAAEILDEDHYGMEDVKKRILEFIAVSNLKKTTQGRILCFYGPPGVGKTSIARSIARALNREYFRFSVGGMTDVAEIKGHRRTYVGAMPGKAIQCLKKTHTENPLVLIDEVDKIGKGHDLNYGWEGSDNGSLGYQGDPASALLELLDPEQNANFLDHYLDVPVDLSKVLFICTANVTETIPEPLRDRMEMIDVSGYVAQEKLAIAQRYLIPQAVDHSGVSIEKVELKEEALTDLIKSYCRESGVRNLQKHIEKIYRKVAFKLVSGEVERASIGSENLQEYVGKPKFTHDRMYDITPPGVVMGLAWTSMGGSVLYIETCLKTPVKEKTEGEKLSGKLEMTGHLGDVMKESVQIAYTFARSFLATKLAHNDFLLREHIHVHVPEGATPKDGPSAGCTIVTALLSLAMGVPARQNTSMTGEISLTGKILPVGGIKEKVIAAKRVGVDCIILPGENRKDFDDLAPYIKEGLDVHFADVYEDIYPIVFPA</sequence>
<dbReference type="FunFam" id="1.20.5.5270:FF:000001">
    <property type="entry name" value="Lon protease homolog, mitochondrial"/>
    <property type="match status" value="1"/>
</dbReference>
<dbReference type="InterPro" id="IPR014721">
    <property type="entry name" value="Ribsml_uS5_D2-typ_fold_subgr"/>
</dbReference>
<dbReference type="HAMAP" id="MF_03120">
    <property type="entry name" value="lonm_euk"/>
    <property type="match status" value="1"/>
</dbReference>
<dbReference type="PROSITE" id="PS51786">
    <property type="entry name" value="LON_PROTEOLYTIC"/>
    <property type="match status" value="1"/>
</dbReference>
<dbReference type="InterPro" id="IPR015947">
    <property type="entry name" value="PUA-like_sf"/>
</dbReference>
<dbReference type="InterPro" id="IPR020568">
    <property type="entry name" value="Ribosomal_Su5_D2-typ_SF"/>
</dbReference>
<dbReference type="Pfam" id="PF00004">
    <property type="entry name" value="AAA"/>
    <property type="match status" value="1"/>
</dbReference>
<dbReference type="CDD" id="cd19500">
    <property type="entry name" value="RecA-like_Lon"/>
    <property type="match status" value="1"/>
</dbReference>
<dbReference type="Pfam" id="PF02190">
    <property type="entry name" value="LON_substr_bdg"/>
    <property type="match status" value="1"/>
</dbReference>
<dbReference type="PANTHER" id="PTHR43718">
    <property type="entry name" value="LON PROTEASE"/>
    <property type="match status" value="1"/>
</dbReference>
<dbReference type="FunFam" id="1.10.8.60:FF:000043">
    <property type="entry name" value="Lon protease homolog, mitochondrial"/>
    <property type="match status" value="1"/>
</dbReference>
<evidence type="ECO:0000256" key="13">
    <source>
        <dbReference type="RuleBase" id="RU000591"/>
    </source>
</evidence>